<feature type="compositionally biased region" description="Polar residues" evidence="1">
    <location>
        <begin position="283"/>
        <end position="304"/>
    </location>
</feature>
<proteinExistence type="predicted"/>
<keyword evidence="2" id="KW-0472">Membrane</keyword>
<feature type="region of interest" description="Disordered" evidence="1">
    <location>
        <begin position="386"/>
        <end position="450"/>
    </location>
</feature>
<keyword evidence="2" id="KW-0812">Transmembrane</keyword>
<organism evidence="3 4">
    <name type="scientific">Paludisphaera borealis</name>
    <dbReference type="NCBI Taxonomy" id="1387353"/>
    <lineage>
        <taxon>Bacteria</taxon>
        <taxon>Pseudomonadati</taxon>
        <taxon>Planctomycetota</taxon>
        <taxon>Planctomycetia</taxon>
        <taxon>Isosphaerales</taxon>
        <taxon>Isosphaeraceae</taxon>
        <taxon>Paludisphaera</taxon>
    </lineage>
</organism>
<keyword evidence="4" id="KW-1185">Reference proteome</keyword>
<feature type="compositionally biased region" description="Polar residues" evidence="1">
    <location>
        <begin position="353"/>
        <end position="374"/>
    </location>
</feature>
<feature type="region of interest" description="Disordered" evidence="1">
    <location>
        <begin position="283"/>
        <end position="374"/>
    </location>
</feature>
<evidence type="ECO:0000256" key="1">
    <source>
        <dbReference type="SAM" id="MobiDB-lite"/>
    </source>
</evidence>
<dbReference type="AlphaFoldDB" id="A0A1U7CP64"/>
<evidence type="ECO:0000313" key="3">
    <source>
        <dbReference type="EMBL" id="APW60730.1"/>
    </source>
</evidence>
<reference evidence="4" key="1">
    <citation type="submission" date="2016-12" db="EMBL/GenBank/DDBJ databases">
        <title>Comparative genomics of four Isosphaeraceae planctomycetes: a common pool of plasmids and glycoside hydrolase genes.</title>
        <authorList>
            <person name="Ivanova A."/>
        </authorList>
    </citation>
    <scope>NUCLEOTIDE SEQUENCE [LARGE SCALE GENOMIC DNA]</scope>
    <source>
        <strain evidence="4">PX4</strain>
    </source>
</reference>
<name>A0A1U7CP64_9BACT</name>
<sequence length="623" mass="65055">MVATTVHGPWHTFRQAGRRTKTRRAVLDSRRAIRSGSLELLEARMLLSLGGELASNSVDDPIALGLASAPASAQVSVTAPSSQSTSVSVSLLPSTTNVHDPAIDAVSPRQISANNELSLSIITRPAIFLRDQDGNILSSLDGPPSSDATLINSEAPSTIPDPDTLAEQAKELTPEGLAQLPKVPWSLDTSIYGSLSSDRGWMSFKVPVGPNTNTLRLAVRPEHDDGTSSTVMVDQMYLIGADGVLIASVTGVATQSTSSRQTLVVTLQSPPPGGVLVVRMVQPSTQSPAASTGSPDSTDQTDSGNGLGALTPPSFSAPNNFTVDVQRDDSLPQSPGDSSGPPPVVVIPPGSYLPNSLDTAQNHLSIGPATSSSNYNAMSIEPGYVSNTSNRIPSNDGAHPSIDSPDIDSESTSISLGPLVSRGSAPMGPALATSIDDPAPSISRDDQDGRDSALERLEGQDVELVLKLRLGGDADRTTVHRLDPQDVATADEDLSPLTALKGLGGLPLMVASFHHRQTATPADDLAATLRQHSDQAAGLVSGDESLTISSIERRGKGDEIARAGIATRAVGFIVALGLASGPLYPDLVALARRKLAHKRRGGSPTVATTKRRLFHRRSIWPIS</sequence>
<dbReference type="EMBL" id="CP019082">
    <property type="protein sequence ID" value="APW60730.1"/>
    <property type="molecule type" value="Genomic_DNA"/>
</dbReference>
<dbReference type="KEGG" id="pbor:BSF38_02218"/>
<dbReference type="Proteomes" id="UP000186309">
    <property type="component" value="Chromosome"/>
</dbReference>
<keyword evidence="2" id="KW-1133">Transmembrane helix</keyword>
<evidence type="ECO:0000313" key="4">
    <source>
        <dbReference type="Proteomes" id="UP000186309"/>
    </source>
</evidence>
<feature type="transmembrane region" description="Helical" evidence="2">
    <location>
        <begin position="569"/>
        <end position="590"/>
    </location>
</feature>
<protein>
    <submittedName>
        <fullName evidence="3">Uncharacterized protein</fullName>
    </submittedName>
</protein>
<gene>
    <name evidence="3" type="ORF">BSF38_02218</name>
</gene>
<accession>A0A1U7CP64</accession>
<feature type="compositionally biased region" description="Polar residues" evidence="1">
    <location>
        <begin position="313"/>
        <end position="323"/>
    </location>
</feature>
<evidence type="ECO:0000256" key="2">
    <source>
        <dbReference type="SAM" id="Phobius"/>
    </source>
</evidence>